<gene>
    <name evidence="7" type="ORF">STCU_08127</name>
</gene>
<sequence>MMSCASNVHSSPVNLVSLFFLSFTSNCKSKKRKERKKDRRSVLTMWRRSGWQLLQYLRGVRAPPRGSAASLLEEYQDNASGRISAIKPVSQRYFYQSKEADGTLSQRHRLLQMRLGDAQLLASTEQRFLLNHNEAHPLYYAQTSPREAGLCVPLVLALKRLRIKKLTELQGALIPLMLKGQHVIAHSETGTGKSFGIALAIANRILRDSLNYRLHTVVLVPTEELALQYDKWFRHFGGCTSQIVQAAIERIPLEAQLARLHNIQPHVLVGTPQRIADIVRLSPSIVGEKLRRKVDCVVLDEADLLLSAEVLYGRQRVSGANLVDRLFRSKRDEVPAQLVAASATVDGVTAQTLNAWTRNDRAVRLTTSFVEHALPSTISFYFFAASQSYPLLRGLELLLRLICRQCAAPRVLLFTEGAEVGAVCRALQGMLPRLPEAAPHLAQGRQLAEPLHAPTAGGGAVPAVRPHQIVAQDGNVYVRDKSALALLNEGRLLVGVGSHEVSRGLHVGGVTHVVLLGPVPTAAHFVHCAGRTGRMGAEGDVIVLYPPSAGRALQTVCRALELPFAAGRLERVEQLLQATDFGSAEALTTVKRENDTLEEEIRRRQLNYLREGGSV</sequence>
<dbReference type="EMBL" id="ATMH01008127">
    <property type="protein sequence ID" value="EPY22789.1"/>
    <property type="molecule type" value="Genomic_DNA"/>
</dbReference>
<dbReference type="Proteomes" id="UP000015354">
    <property type="component" value="Unassembled WGS sequence"/>
</dbReference>
<comment type="caution">
    <text evidence="7">The sequence shown here is derived from an EMBL/GenBank/DDBJ whole genome shotgun (WGS) entry which is preliminary data.</text>
</comment>
<evidence type="ECO:0000313" key="7">
    <source>
        <dbReference type="EMBL" id="EPY22789.1"/>
    </source>
</evidence>
<dbReference type="PANTHER" id="PTHR47959:SF1">
    <property type="entry name" value="ATP-DEPENDENT RNA HELICASE DBPA"/>
    <property type="match status" value="1"/>
</dbReference>
<dbReference type="PROSITE" id="PS51192">
    <property type="entry name" value="HELICASE_ATP_BIND_1"/>
    <property type="match status" value="1"/>
</dbReference>
<dbReference type="GO" id="GO:0005524">
    <property type="term" value="F:ATP binding"/>
    <property type="evidence" value="ECO:0007669"/>
    <property type="project" value="UniProtKB-KW"/>
</dbReference>
<dbReference type="OrthoDB" id="10256233at2759"/>
<keyword evidence="1" id="KW-0547">Nucleotide-binding</keyword>
<evidence type="ECO:0000256" key="4">
    <source>
        <dbReference type="ARBA" id="ARBA00022840"/>
    </source>
</evidence>
<dbReference type="AlphaFoldDB" id="S9U1R3"/>
<dbReference type="Pfam" id="PF00270">
    <property type="entry name" value="DEAD"/>
    <property type="match status" value="1"/>
</dbReference>
<organism evidence="7 8">
    <name type="scientific">Strigomonas culicis</name>
    <dbReference type="NCBI Taxonomy" id="28005"/>
    <lineage>
        <taxon>Eukaryota</taxon>
        <taxon>Discoba</taxon>
        <taxon>Euglenozoa</taxon>
        <taxon>Kinetoplastea</taxon>
        <taxon>Metakinetoplastina</taxon>
        <taxon>Trypanosomatida</taxon>
        <taxon>Trypanosomatidae</taxon>
        <taxon>Strigomonadinae</taxon>
        <taxon>Strigomonas</taxon>
    </lineage>
</organism>
<proteinExistence type="predicted"/>
<keyword evidence="2" id="KW-0378">Hydrolase</keyword>
<dbReference type="InterPro" id="IPR027417">
    <property type="entry name" value="P-loop_NTPase"/>
</dbReference>
<evidence type="ECO:0000259" key="5">
    <source>
        <dbReference type="PROSITE" id="PS51192"/>
    </source>
</evidence>
<protein>
    <submittedName>
        <fullName evidence="7">ATP-dependent RNA helicase DeaD</fullName>
    </submittedName>
</protein>
<reference evidence="7 8" key="1">
    <citation type="journal article" date="2013" name="PLoS ONE">
        <title>Predicting the Proteins of Angomonas deanei, Strigomonas culicis and Their Respective Endosymbionts Reveals New Aspects of the Trypanosomatidae Family.</title>
        <authorList>
            <person name="Motta M.C."/>
            <person name="Martins A.C."/>
            <person name="de Souza S.S."/>
            <person name="Catta-Preta C.M."/>
            <person name="Silva R."/>
            <person name="Klein C.C."/>
            <person name="de Almeida L.G."/>
            <person name="de Lima Cunha O."/>
            <person name="Ciapina L.P."/>
            <person name="Brocchi M."/>
            <person name="Colabardini A.C."/>
            <person name="de Araujo Lima B."/>
            <person name="Machado C.R."/>
            <person name="de Almeida Soares C.M."/>
            <person name="Probst C.M."/>
            <person name="de Menezes C.B."/>
            <person name="Thompson C.E."/>
            <person name="Bartholomeu D.C."/>
            <person name="Gradia D.F."/>
            <person name="Pavoni D.P."/>
            <person name="Grisard E.C."/>
            <person name="Fantinatti-Garboggini F."/>
            <person name="Marchini F.K."/>
            <person name="Rodrigues-Luiz G.F."/>
            <person name="Wagner G."/>
            <person name="Goldman G.H."/>
            <person name="Fietto J.L."/>
            <person name="Elias M.C."/>
            <person name="Goldman M.H."/>
            <person name="Sagot M.F."/>
            <person name="Pereira M."/>
            <person name="Stoco P.H."/>
            <person name="de Mendonca-Neto R.P."/>
            <person name="Teixeira S.M."/>
            <person name="Maciel T.E."/>
            <person name="de Oliveira Mendes T.A."/>
            <person name="Urmenyi T.P."/>
            <person name="de Souza W."/>
            <person name="Schenkman S."/>
            <person name="de Vasconcelos A.T."/>
        </authorList>
    </citation>
    <scope>NUCLEOTIDE SEQUENCE [LARGE SCALE GENOMIC DNA]</scope>
</reference>
<evidence type="ECO:0000259" key="6">
    <source>
        <dbReference type="PROSITE" id="PS51194"/>
    </source>
</evidence>
<dbReference type="InterPro" id="IPR011545">
    <property type="entry name" value="DEAD/DEAH_box_helicase_dom"/>
</dbReference>
<name>S9U1R3_9TRYP</name>
<dbReference type="SMART" id="SM00487">
    <property type="entry name" value="DEXDc"/>
    <property type="match status" value="1"/>
</dbReference>
<evidence type="ECO:0000256" key="2">
    <source>
        <dbReference type="ARBA" id="ARBA00022801"/>
    </source>
</evidence>
<dbReference type="InterPro" id="IPR001650">
    <property type="entry name" value="Helicase_C-like"/>
</dbReference>
<dbReference type="GO" id="GO:0003676">
    <property type="term" value="F:nucleic acid binding"/>
    <property type="evidence" value="ECO:0007669"/>
    <property type="project" value="InterPro"/>
</dbReference>
<dbReference type="InterPro" id="IPR050079">
    <property type="entry name" value="DEAD_box_RNA_helicase"/>
</dbReference>
<dbReference type="PANTHER" id="PTHR47959">
    <property type="entry name" value="ATP-DEPENDENT RNA HELICASE RHLE-RELATED"/>
    <property type="match status" value="1"/>
</dbReference>
<dbReference type="GO" id="GO:0016787">
    <property type="term" value="F:hydrolase activity"/>
    <property type="evidence" value="ECO:0007669"/>
    <property type="project" value="UniProtKB-KW"/>
</dbReference>
<keyword evidence="3 7" id="KW-0347">Helicase</keyword>
<evidence type="ECO:0000313" key="8">
    <source>
        <dbReference type="Proteomes" id="UP000015354"/>
    </source>
</evidence>
<evidence type="ECO:0000256" key="3">
    <source>
        <dbReference type="ARBA" id="ARBA00022806"/>
    </source>
</evidence>
<feature type="domain" description="Helicase ATP-binding" evidence="5">
    <location>
        <begin position="174"/>
        <end position="363"/>
    </location>
</feature>
<keyword evidence="8" id="KW-1185">Reference proteome</keyword>
<dbReference type="GO" id="GO:0005829">
    <property type="term" value="C:cytosol"/>
    <property type="evidence" value="ECO:0007669"/>
    <property type="project" value="TreeGrafter"/>
</dbReference>
<dbReference type="PROSITE" id="PS51194">
    <property type="entry name" value="HELICASE_CTER"/>
    <property type="match status" value="1"/>
</dbReference>
<keyword evidence="4" id="KW-0067">ATP-binding</keyword>
<dbReference type="SUPFAM" id="SSF52540">
    <property type="entry name" value="P-loop containing nucleoside triphosphate hydrolases"/>
    <property type="match status" value="2"/>
</dbReference>
<dbReference type="InterPro" id="IPR014001">
    <property type="entry name" value="Helicase_ATP-bd"/>
</dbReference>
<dbReference type="GO" id="GO:0003724">
    <property type="term" value="F:RNA helicase activity"/>
    <property type="evidence" value="ECO:0007669"/>
    <property type="project" value="TreeGrafter"/>
</dbReference>
<evidence type="ECO:0000256" key="1">
    <source>
        <dbReference type="ARBA" id="ARBA00022741"/>
    </source>
</evidence>
<dbReference type="Gene3D" id="3.40.50.300">
    <property type="entry name" value="P-loop containing nucleotide triphosphate hydrolases"/>
    <property type="match status" value="2"/>
</dbReference>
<accession>S9U1R3</accession>
<feature type="domain" description="Helicase C-terminal" evidence="6">
    <location>
        <begin position="394"/>
        <end position="576"/>
    </location>
</feature>